<dbReference type="PANTHER" id="PTHR10587:SF137">
    <property type="entry name" value="4-DEOXY-4-FORMAMIDO-L-ARABINOSE-PHOSPHOUNDECAPRENOL DEFORMYLASE ARND-RELATED"/>
    <property type="match status" value="1"/>
</dbReference>
<dbReference type="PANTHER" id="PTHR10587">
    <property type="entry name" value="GLYCOSYL TRANSFERASE-RELATED"/>
    <property type="match status" value="1"/>
</dbReference>
<evidence type="ECO:0000313" key="4">
    <source>
        <dbReference type="Proteomes" id="UP000440224"/>
    </source>
</evidence>
<keyword evidence="1" id="KW-0472">Membrane</keyword>
<dbReference type="InterPro" id="IPR050248">
    <property type="entry name" value="Polysacc_deacetylase_ArnD"/>
</dbReference>
<comment type="caution">
    <text evidence="3">The sequence shown here is derived from an EMBL/GenBank/DDBJ whole genome shotgun (WGS) entry which is preliminary data.</text>
</comment>
<dbReference type="AlphaFoldDB" id="A0A6N7PRV0"/>
<organism evidence="3 4">
    <name type="scientific">Polyangium spumosum</name>
    <dbReference type="NCBI Taxonomy" id="889282"/>
    <lineage>
        <taxon>Bacteria</taxon>
        <taxon>Pseudomonadati</taxon>
        <taxon>Myxococcota</taxon>
        <taxon>Polyangia</taxon>
        <taxon>Polyangiales</taxon>
        <taxon>Polyangiaceae</taxon>
        <taxon>Polyangium</taxon>
    </lineage>
</organism>
<feature type="transmembrane region" description="Helical" evidence="1">
    <location>
        <begin position="30"/>
        <end position="51"/>
    </location>
</feature>
<accession>A0A6N7PRV0</accession>
<keyword evidence="1" id="KW-1133">Transmembrane helix</keyword>
<dbReference type="GO" id="GO:0016810">
    <property type="term" value="F:hydrolase activity, acting on carbon-nitrogen (but not peptide) bonds"/>
    <property type="evidence" value="ECO:0007669"/>
    <property type="project" value="InterPro"/>
</dbReference>
<evidence type="ECO:0000259" key="2">
    <source>
        <dbReference type="PROSITE" id="PS51677"/>
    </source>
</evidence>
<keyword evidence="1" id="KW-0812">Transmembrane</keyword>
<dbReference type="EMBL" id="WJIE01000006">
    <property type="protein sequence ID" value="MRG94778.1"/>
    <property type="molecule type" value="Genomic_DNA"/>
</dbReference>
<evidence type="ECO:0000313" key="3">
    <source>
        <dbReference type="EMBL" id="MRG94778.1"/>
    </source>
</evidence>
<dbReference type="Gene3D" id="3.20.20.370">
    <property type="entry name" value="Glycoside hydrolase/deacetylase"/>
    <property type="match status" value="1"/>
</dbReference>
<feature type="transmembrane region" description="Helical" evidence="1">
    <location>
        <begin position="7"/>
        <end position="24"/>
    </location>
</feature>
<feature type="domain" description="NodB homology" evidence="2">
    <location>
        <begin position="68"/>
        <end position="253"/>
    </location>
</feature>
<dbReference type="InterPro" id="IPR002509">
    <property type="entry name" value="NODB_dom"/>
</dbReference>
<dbReference type="CDD" id="cd10917">
    <property type="entry name" value="CE4_NodB_like_6s_7s"/>
    <property type="match status" value="1"/>
</dbReference>
<gene>
    <name evidence="3" type="ORF">GF068_23065</name>
</gene>
<dbReference type="InterPro" id="IPR011330">
    <property type="entry name" value="Glyco_hydro/deAcase_b/a-brl"/>
</dbReference>
<dbReference type="SUPFAM" id="SSF88713">
    <property type="entry name" value="Glycoside hydrolase/deacetylase"/>
    <property type="match status" value="1"/>
</dbReference>
<dbReference type="Pfam" id="PF01522">
    <property type="entry name" value="Polysacc_deac_1"/>
    <property type="match status" value="1"/>
</dbReference>
<name>A0A6N7PRV0_9BACT</name>
<dbReference type="Proteomes" id="UP000440224">
    <property type="component" value="Unassembled WGS sequence"/>
</dbReference>
<dbReference type="PROSITE" id="PS51677">
    <property type="entry name" value="NODB"/>
    <property type="match status" value="1"/>
</dbReference>
<proteinExistence type="predicted"/>
<dbReference type="GO" id="GO:0005975">
    <property type="term" value="P:carbohydrate metabolic process"/>
    <property type="evidence" value="ECO:0007669"/>
    <property type="project" value="InterPro"/>
</dbReference>
<dbReference type="RefSeq" id="WP_338046524.1">
    <property type="nucleotide sequence ID" value="NZ_WJIE01000006.1"/>
</dbReference>
<sequence>MPPARILFYVATFGALALVARSLLIGPVPAWITLSMLVAYTAIVFAGVLFLRLRMFVDAVCQGPDDARGVALTFDDGPSPEHTPKVLDLLDRANVKATFFVIGKKAEAHPELVREIVARGHALGSHGHAHPRAFAMLGTSAVRADIERSLVVLEKITGRRTTLFRPPIGHTNPRIAKVVDELGLTVVGWSVRALDGLATADPAKVAARVARGLEDGAIVLLHDAAERETHTPASLGALPRILEAMRARNLDGVVVTDFVESSRAEEAA</sequence>
<keyword evidence="4" id="KW-1185">Reference proteome</keyword>
<evidence type="ECO:0000256" key="1">
    <source>
        <dbReference type="SAM" id="Phobius"/>
    </source>
</evidence>
<protein>
    <submittedName>
        <fullName evidence="3">Polysaccharide deacetylase family protein</fullName>
    </submittedName>
</protein>
<reference evidence="3 4" key="1">
    <citation type="submission" date="2019-10" db="EMBL/GenBank/DDBJ databases">
        <title>A soil myxobacterium in the family Polyangiaceae.</title>
        <authorList>
            <person name="Li Y."/>
            <person name="Wang J."/>
        </authorList>
    </citation>
    <scope>NUCLEOTIDE SEQUENCE [LARGE SCALE GENOMIC DNA]</scope>
    <source>
        <strain evidence="3 4">DSM 14734</strain>
    </source>
</reference>